<evidence type="ECO:0008006" key="3">
    <source>
        <dbReference type="Google" id="ProtNLM"/>
    </source>
</evidence>
<dbReference type="OrthoDB" id="3178870at2759"/>
<reference evidence="1 2" key="1">
    <citation type="submission" date="2021-08" db="EMBL/GenBank/DDBJ databases">
        <title>Draft Genome Sequence of Phanerochaete sordida strain YK-624.</title>
        <authorList>
            <person name="Mori T."/>
            <person name="Dohra H."/>
            <person name="Suzuki T."/>
            <person name="Kawagishi H."/>
            <person name="Hirai H."/>
        </authorList>
    </citation>
    <scope>NUCLEOTIDE SEQUENCE [LARGE SCALE GENOMIC DNA]</scope>
    <source>
        <strain evidence="1 2">YK-624</strain>
    </source>
</reference>
<dbReference type="EMBL" id="BPQB01000033">
    <property type="protein sequence ID" value="GJE93597.1"/>
    <property type="molecule type" value="Genomic_DNA"/>
</dbReference>
<sequence>MTLSSCCAAPESAATRSECDLARRRTLPSEVLSLIFDETDTETLSAVLLASSECYSIACRSLYREIPNRSTSQKRVQLLQSLARASDPAFHPSRLPSPAQAVRLLSLDFHSANITANLLRLLNRALRATTNLRELLLDFSPGTSFRPTAWCLEGTTFSLRRLFTSIGLDATFFAWLSHSNQRGILELNLRGHQMVPYPSVGAPPPLAPDALPALKSFRSVHLESACTALFLAGRPVRSVGLTLFPLAADATLDTLRGTSVPVRRLTLLCLEESASDVLVSAVAARLPGLESLHIVILATPFSMARLLDLAPALARFEELRYVTFMAPDPPGKEALTIDREREIVAAWAGACTTLRTVILPMGQVWYAENGAWRCYADGLETPETK</sequence>
<protein>
    <recommendedName>
        <fullName evidence="3">F-box domain-containing protein</fullName>
    </recommendedName>
</protein>
<gene>
    <name evidence="1" type="ORF">PsYK624_097570</name>
</gene>
<evidence type="ECO:0000313" key="2">
    <source>
        <dbReference type="Proteomes" id="UP000703269"/>
    </source>
</evidence>
<organism evidence="1 2">
    <name type="scientific">Phanerochaete sordida</name>
    <dbReference type="NCBI Taxonomy" id="48140"/>
    <lineage>
        <taxon>Eukaryota</taxon>
        <taxon>Fungi</taxon>
        <taxon>Dikarya</taxon>
        <taxon>Basidiomycota</taxon>
        <taxon>Agaricomycotina</taxon>
        <taxon>Agaricomycetes</taxon>
        <taxon>Polyporales</taxon>
        <taxon>Phanerochaetaceae</taxon>
        <taxon>Phanerochaete</taxon>
    </lineage>
</organism>
<dbReference type="Proteomes" id="UP000703269">
    <property type="component" value="Unassembled WGS sequence"/>
</dbReference>
<proteinExistence type="predicted"/>
<dbReference type="AlphaFoldDB" id="A0A9P3LH03"/>
<evidence type="ECO:0000313" key="1">
    <source>
        <dbReference type="EMBL" id="GJE93597.1"/>
    </source>
</evidence>
<comment type="caution">
    <text evidence="1">The sequence shown here is derived from an EMBL/GenBank/DDBJ whole genome shotgun (WGS) entry which is preliminary data.</text>
</comment>
<accession>A0A9P3LH03</accession>
<name>A0A9P3LH03_9APHY</name>
<keyword evidence="2" id="KW-1185">Reference proteome</keyword>